<organism evidence="2 3">
    <name type="scientific">Streptomyces cinnamoneus</name>
    <name type="common">Streptoverticillium cinnamoneum</name>
    <dbReference type="NCBI Taxonomy" id="53446"/>
    <lineage>
        <taxon>Bacteria</taxon>
        <taxon>Bacillati</taxon>
        <taxon>Actinomycetota</taxon>
        <taxon>Actinomycetes</taxon>
        <taxon>Kitasatosporales</taxon>
        <taxon>Streptomycetaceae</taxon>
        <taxon>Streptomyces</taxon>
        <taxon>Streptomyces cinnamoneus group</taxon>
    </lineage>
</organism>
<dbReference type="AlphaFoldDB" id="A0A918TDG7"/>
<evidence type="ECO:0000259" key="1">
    <source>
        <dbReference type="Pfam" id="PF06889"/>
    </source>
</evidence>
<accession>A0A918TDG7</accession>
<proteinExistence type="predicted"/>
<gene>
    <name evidence="2" type="ORF">GCM10010507_13810</name>
</gene>
<feature type="domain" description="DUF1266" evidence="1">
    <location>
        <begin position="207"/>
        <end position="423"/>
    </location>
</feature>
<dbReference type="Proteomes" id="UP000646244">
    <property type="component" value="Unassembled WGS sequence"/>
</dbReference>
<dbReference type="EMBL" id="BMVB01000003">
    <property type="protein sequence ID" value="GHC40795.1"/>
    <property type="molecule type" value="Genomic_DNA"/>
</dbReference>
<dbReference type="Pfam" id="PF06889">
    <property type="entry name" value="DUF1266"/>
    <property type="match status" value="1"/>
</dbReference>
<comment type="caution">
    <text evidence="2">The sequence shown here is derived from an EMBL/GenBank/DDBJ whole genome shotgun (WGS) entry which is preliminary data.</text>
</comment>
<evidence type="ECO:0000313" key="3">
    <source>
        <dbReference type="Proteomes" id="UP000646244"/>
    </source>
</evidence>
<sequence length="424" mass="46862">MTGPADHLPPMPVAAPPWSAPSDIEQALHEAKTRGDWPAYFDVLAGTDLFMVVARASADAHPDSVVFTPSWNPQAHIACLAVFTEGMLPAPAEDPVFQGYSLGWYARVWEDRDPPFLVVNPGSPCEGVLPATPAHRAVWHQHAERLTTGDSCCNRVHGRLRALHVGGPLHGPVAHGLACGAHLSVRNGELWNALAYHGGGYRHERRRLEDSWGVTGRQGWLNAQEQLLKADMVSGVWEFTLGIRRSLARDFAGHVDLEYWRNAAERVIRQRSDRSGDVEITPEGVTTVEAPDAAEVESQVTGVRKLIGRIARYEARFRADGVLPEGAFVRTAQAWDYGRASGMARWGLGARYCTLPEAEQAVLRAGRAARANYRSWEEFSAAFILGRCLHFDEEEFGPWYTDMLAAHQVLSTDPASPWLNIPWK</sequence>
<reference evidence="2" key="1">
    <citation type="journal article" date="2014" name="Int. J. Syst. Evol. Microbiol.">
        <title>Complete genome sequence of Corynebacterium casei LMG S-19264T (=DSM 44701T), isolated from a smear-ripened cheese.</title>
        <authorList>
            <consortium name="US DOE Joint Genome Institute (JGI-PGF)"/>
            <person name="Walter F."/>
            <person name="Albersmeier A."/>
            <person name="Kalinowski J."/>
            <person name="Ruckert C."/>
        </authorList>
    </citation>
    <scope>NUCLEOTIDE SEQUENCE</scope>
    <source>
        <strain evidence="2">JCM 4633</strain>
    </source>
</reference>
<dbReference type="InterPro" id="IPR009677">
    <property type="entry name" value="DUF1266"/>
</dbReference>
<evidence type="ECO:0000313" key="2">
    <source>
        <dbReference type="EMBL" id="GHC40795.1"/>
    </source>
</evidence>
<name>A0A918TDG7_STRCJ</name>
<reference evidence="2" key="2">
    <citation type="submission" date="2020-09" db="EMBL/GenBank/DDBJ databases">
        <authorList>
            <person name="Sun Q."/>
            <person name="Ohkuma M."/>
        </authorList>
    </citation>
    <scope>NUCLEOTIDE SEQUENCE</scope>
    <source>
        <strain evidence="2">JCM 4633</strain>
    </source>
</reference>
<protein>
    <recommendedName>
        <fullName evidence="1">DUF1266 domain-containing protein</fullName>
    </recommendedName>
</protein>